<evidence type="ECO:0000313" key="2">
    <source>
        <dbReference type="EMBL" id="GHI24882.1"/>
    </source>
</evidence>
<evidence type="ECO:0000256" key="1">
    <source>
        <dbReference type="SAM" id="MobiDB-lite"/>
    </source>
</evidence>
<evidence type="ECO:0000313" key="3">
    <source>
        <dbReference type="Proteomes" id="UP001052739"/>
    </source>
</evidence>
<feature type="compositionally biased region" description="Basic and acidic residues" evidence="1">
    <location>
        <begin position="1"/>
        <end position="21"/>
    </location>
</feature>
<name>A0ABQ3PIN3_9ACTN</name>
<proteinExistence type="predicted"/>
<organism evidence="2 3">
    <name type="scientific">Streptomyces hydrogenans</name>
    <dbReference type="NCBI Taxonomy" id="1873719"/>
    <lineage>
        <taxon>Bacteria</taxon>
        <taxon>Bacillati</taxon>
        <taxon>Actinomycetota</taxon>
        <taxon>Actinomycetes</taxon>
        <taxon>Kitasatosporales</taxon>
        <taxon>Streptomycetaceae</taxon>
        <taxon>Streptomyces</taxon>
    </lineage>
</organism>
<feature type="region of interest" description="Disordered" evidence="1">
    <location>
        <begin position="1"/>
        <end position="70"/>
    </location>
</feature>
<sequence length="70" mass="7157">MAAARRGRDGCGADRGMRDLLDGPAAGCADPSSFRARAGGRRPERAILRHPALSNPPAEGSAPPAPRPIG</sequence>
<dbReference type="Proteomes" id="UP001052739">
    <property type="component" value="Unassembled WGS sequence"/>
</dbReference>
<gene>
    <name evidence="2" type="ORF">Shyd_62530</name>
</gene>
<keyword evidence="3" id="KW-1185">Reference proteome</keyword>
<reference evidence="2" key="1">
    <citation type="submission" date="2024-05" db="EMBL/GenBank/DDBJ databases">
        <title>Whole genome shotgun sequence of Streptomyces hydrogenans NBRC 13475.</title>
        <authorList>
            <person name="Komaki H."/>
            <person name="Tamura T."/>
        </authorList>
    </citation>
    <scope>NUCLEOTIDE SEQUENCE</scope>
    <source>
        <strain evidence="2">NBRC 13475</strain>
    </source>
</reference>
<protein>
    <submittedName>
        <fullName evidence="2">Uncharacterized protein</fullName>
    </submittedName>
</protein>
<accession>A0ABQ3PIN3</accession>
<comment type="caution">
    <text evidence="2">The sequence shown here is derived from an EMBL/GenBank/DDBJ whole genome shotgun (WGS) entry which is preliminary data.</text>
</comment>
<dbReference type="EMBL" id="BNDW01000068">
    <property type="protein sequence ID" value="GHI24882.1"/>
    <property type="molecule type" value="Genomic_DNA"/>
</dbReference>